<evidence type="ECO:0008006" key="5">
    <source>
        <dbReference type="Google" id="ProtNLM"/>
    </source>
</evidence>
<evidence type="ECO:0000256" key="1">
    <source>
        <dbReference type="SAM" id="MobiDB-lite"/>
    </source>
</evidence>
<keyword evidence="2" id="KW-0732">Signal</keyword>
<feature type="region of interest" description="Disordered" evidence="1">
    <location>
        <begin position="129"/>
        <end position="151"/>
    </location>
</feature>
<proteinExistence type="predicted"/>
<dbReference type="PROSITE" id="PS51257">
    <property type="entry name" value="PROKAR_LIPOPROTEIN"/>
    <property type="match status" value="1"/>
</dbReference>
<sequence length="169" mass="18459">MRLRYRIVGLLAGLVLLGSACSPDATEEDDDGGGQEAAMLAHAQCMRDHGFDWPDPVFVDGEWETHYEGIDLESPEYHAAEAECERVRQEALPDGGTLDDPGERAQIEAELEVMLEFAACMRGEGIDFPDPQLDEDGVISGPAGPSDGDWDSFEAAREFCEAELNEPMP</sequence>
<organism evidence="3 4">
    <name type="scientific">Phytoactinopolyspora mesophila</name>
    <dbReference type="NCBI Taxonomy" id="2650750"/>
    <lineage>
        <taxon>Bacteria</taxon>
        <taxon>Bacillati</taxon>
        <taxon>Actinomycetota</taxon>
        <taxon>Actinomycetes</taxon>
        <taxon>Jiangellales</taxon>
        <taxon>Jiangellaceae</taxon>
        <taxon>Phytoactinopolyspora</taxon>
    </lineage>
</organism>
<dbReference type="RefSeq" id="WP_162453256.1">
    <property type="nucleotide sequence ID" value="NZ_WLZY01000012.1"/>
</dbReference>
<dbReference type="Proteomes" id="UP000460435">
    <property type="component" value="Unassembled WGS sequence"/>
</dbReference>
<feature type="chain" id="PRO_5029815034" description="Lipoprotein" evidence="2">
    <location>
        <begin position="26"/>
        <end position="169"/>
    </location>
</feature>
<protein>
    <recommendedName>
        <fullName evidence="5">Lipoprotein</fullName>
    </recommendedName>
</protein>
<dbReference type="EMBL" id="WLZY01000012">
    <property type="protein sequence ID" value="NDL60558.1"/>
    <property type="molecule type" value="Genomic_DNA"/>
</dbReference>
<evidence type="ECO:0000313" key="3">
    <source>
        <dbReference type="EMBL" id="NDL60558.1"/>
    </source>
</evidence>
<keyword evidence="4" id="KW-1185">Reference proteome</keyword>
<accession>A0A7K3MDR8</accession>
<comment type="caution">
    <text evidence="3">The sequence shown here is derived from an EMBL/GenBank/DDBJ whole genome shotgun (WGS) entry which is preliminary data.</text>
</comment>
<feature type="signal peptide" evidence="2">
    <location>
        <begin position="1"/>
        <end position="25"/>
    </location>
</feature>
<reference evidence="3 4" key="1">
    <citation type="submission" date="2019-11" db="EMBL/GenBank/DDBJ databases">
        <authorList>
            <person name="Li X.-J."/>
            <person name="Feng X.-M."/>
        </authorList>
    </citation>
    <scope>NUCLEOTIDE SEQUENCE [LARGE SCALE GENOMIC DNA]</scope>
    <source>
        <strain evidence="3 4">XMNu-373</strain>
    </source>
</reference>
<evidence type="ECO:0000256" key="2">
    <source>
        <dbReference type="SAM" id="SignalP"/>
    </source>
</evidence>
<dbReference type="AlphaFoldDB" id="A0A7K3MDR8"/>
<evidence type="ECO:0000313" key="4">
    <source>
        <dbReference type="Proteomes" id="UP000460435"/>
    </source>
</evidence>
<gene>
    <name evidence="3" type="ORF">F7O44_26105</name>
</gene>
<name>A0A7K3MDR8_9ACTN</name>